<gene>
    <name evidence="1" type="ORF">ACFYXQ_05110</name>
</gene>
<keyword evidence="2" id="KW-1185">Reference proteome</keyword>
<dbReference type="EMBL" id="JBIAQY010000002">
    <property type="protein sequence ID" value="MFF3567144.1"/>
    <property type="molecule type" value="Genomic_DNA"/>
</dbReference>
<sequence length="75" mass="8497">MDEDWRHGNIDESPWNPWYLLDISHFDADHVSRGTETYLSQDAGADNLLSRMGAQICVDDPDVIYFAVRRVVSGG</sequence>
<dbReference type="Proteomes" id="UP001601992">
    <property type="component" value="Unassembled WGS sequence"/>
</dbReference>
<name>A0ABW6RSZ6_9NOCA</name>
<dbReference type="RefSeq" id="WP_387402654.1">
    <property type="nucleotide sequence ID" value="NZ_JBIAQY010000002.1"/>
</dbReference>
<evidence type="ECO:0000313" key="2">
    <source>
        <dbReference type="Proteomes" id="UP001601992"/>
    </source>
</evidence>
<organism evidence="1 2">
    <name type="scientific">Nocardia jiangxiensis</name>
    <dbReference type="NCBI Taxonomy" id="282685"/>
    <lineage>
        <taxon>Bacteria</taxon>
        <taxon>Bacillati</taxon>
        <taxon>Actinomycetota</taxon>
        <taxon>Actinomycetes</taxon>
        <taxon>Mycobacteriales</taxon>
        <taxon>Nocardiaceae</taxon>
        <taxon>Nocardia</taxon>
    </lineage>
</organism>
<reference evidence="1 2" key="1">
    <citation type="submission" date="2024-10" db="EMBL/GenBank/DDBJ databases">
        <title>The Natural Products Discovery Center: Release of the First 8490 Sequenced Strains for Exploring Actinobacteria Biosynthetic Diversity.</title>
        <authorList>
            <person name="Kalkreuter E."/>
            <person name="Kautsar S.A."/>
            <person name="Yang D."/>
            <person name="Bader C.D."/>
            <person name="Teijaro C.N."/>
            <person name="Fluegel L."/>
            <person name="Davis C.M."/>
            <person name="Simpson J.R."/>
            <person name="Lauterbach L."/>
            <person name="Steele A.D."/>
            <person name="Gui C."/>
            <person name="Meng S."/>
            <person name="Li G."/>
            <person name="Viehrig K."/>
            <person name="Ye F."/>
            <person name="Su P."/>
            <person name="Kiefer A.F."/>
            <person name="Nichols A."/>
            <person name="Cepeda A.J."/>
            <person name="Yan W."/>
            <person name="Fan B."/>
            <person name="Jiang Y."/>
            <person name="Adhikari A."/>
            <person name="Zheng C.-J."/>
            <person name="Schuster L."/>
            <person name="Cowan T.M."/>
            <person name="Smanski M.J."/>
            <person name="Chevrette M.G."/>
            <person name="De Carvalho L.P.S."/>
            <person name="Shen B."/>
        </authorList>
    </citation>
    <scope>NUCLEOTIDE SEQUENCE [LARGE SCALE GENOMIC DNA]</scope>
    <source>
        <strain evidence="1 2">NPDC002593</strain>
    </source>
</reference>
<evidence type="ECO:0000313" key="1">
    <source>
        <dbReference type="EMBL" id="MFF3567144.1"/>
    </source>
</evidence>
<accession>A0ABW6RSZ6</accession>
<comment type="caution">
    <text evidence="1">The sequence shown here is derived from an EMBL/GenBank/DDBJ whole genome shotgun (WGS) entry which is preliminary data.</text>
</comment>
<proteinExistence type="predicted"/>
<protein>
    <submittedName>
        <fullName evidence="1">Uncharacterized protein</fullName>
    </submittedName>
</protein>